<reference evidence="1" key="2">
    <citation type="journal article" date="2024" name="Plant">
        <title>Genomic evolution and insights into agronomic trait innovations of Sesamum species.</title>
        <authorList>
            <person name="Miao H."/>
            <person name="Wang L."/>
            <person name="Qu L."/>
            <person name="Liu H."/>
            <person name="Sun Y."/>
            <person name="Le M."/>
            <person name="Wang Q."/>
            <person name="Wei S."/>
            <person name="Zheng Y."/>
            <person name="Lin W."/>
            <person name="Duan Y."/>
            <person name="Cao H."/>
            <person name="Xiong S."/>
            <person name="Wang X."/>
            <person name="Wei L."/>
            <person name="Li C."/>
            <person name="Ma Q."/>
            <person name="Ju M."/>
            <person name="Zhao R."/>
            <person name="Li G."/>
            <person name="Mu C."/>
            <person name="Tian Q."/>
            <person name="Mei H."/>
            <person name="Zhang T."/>
            <person name="Gao T."/>
            <person name="Zhang H."/>
        </authorList>
    </citation>
    <scope>NUCLEOTIDE SEQUENCE</scope>
    <source>
        <strain evidence="1">G01</strain>
    </source>
</reference>
<sequence length="117" mass="13021">MPVAKVGSLDFHGFMSDLETSPFATKNNATTSPRLEEALPAKTEAADAKKSSLARLFSNNRKLSNDNKLKKFTIEDDTLILETNDLIDVQRKLGFCLVDYIASKFPRLKEIQALSQS</sequence>
<proteinExistence type="predicted"/>
<protein>
    <submittedName>
        <fullName evidence="1">Uncharacterized protein</fullName>
    </submittedName>
</protein>
<dbReference type="AlphaFoldDB" id="A0AAW2P0D3"/>
<comment type="caution">
    <text evidence="1">The sequence shown here is derived from an EMBL/GenBank/DDBJ whole genome shotgun (WGS) entry which is preliminary data.</text>
</comment>
<evidence type="ECO:0000313" key="1">
    <source>
        <dbReference type="EMBL" id="KAL0349340.1"/>
    </source>
</evidence>
<name>A0AAW2P0D3_9LAMI</name>
<gene>
    <name evidence="1" type="ORF">Sangu_1161800</name>
</gene>
<reference evidence="1" key="1">
    <citation type="submission" date="2020-06" db="EMBL/GenBank/DDBJ databases">
        <authorList>
            <person name="Li T."/>
            <person name="Hu X."/>
            <person name="Zhang T."/>
            <person name="Song X."/>
            <person name="Zhang H."/>
            <person name="Dai N."/>
            <person name="Sheng W."/>
            <person name="Hou X."/>
            <person name="Wei L."/>
        </authorList>
    </citation>
    <scope>NUCLEOTIDE SEQUENCE</scope>
    <source>
        <strain evidence="1">G01</strain>
        <tissue evidence="1">Leaf</tissue>
    </source>
</reference>
<dbReference type="EMBL" id="JACGWK010000006">
    <property type="protein sequence ID" value="KAL0349340.1"/>
    <property type="molecule type" value="Genomic_DNA"/>
</dbReference>
<organism evidence="1">
    <name type="scientific">Sesamum angustifolium</name>
    <dbReference type="NCBI Taxonomy" id="2727405"/>
    <lineage>
        <taxon>Eukaryota</taxon>
        <taxon>Viridiplantae</taxon>
        <taxon>Streptophyta</taxon>
        <taxon>Embryophyta</taxon>
        <taxon>Tracheophyta</taxon>
        <taxon>Spermatophyta</taxon>
        <taxon>Magnoliopsida</taxon>
        <taxon>eudicotyledons</taxon>
        <taxon>Gunneridae</taxon>
        <taxon>Pentapetalae</taxon>
        <taxon>asterids</taxon>
        <taxon>lamiids</taxon>
        <taxon>Lamiales</taxon>
        <taxon>Pedaliaceae</taxon>
        <taxon>Sesamum</taxon>
    </lineage>
</organism>
<accession>A0AAW2P0D3</accession>